<feature type="compositionally biased region" description="Acidic residues" evidence="6">
    <location>
        <begin position="930"/>
        <end position="940"/>
    </location>
</feature>
<evidence type="ECO:0000313" key="8">
    <source>
        <dbReference type="EMBL" id="KAK4805458.1"/>
    </source>
</evidence>
<dbReference type="PANTHER" id="PTHR23196:SF34">
    <property type="entry name" value="MEDIATOR OF DNA DAMAGE CHECKPOINT PROTEIN 1"/>
    <property type="match status" value="1"/>
</dbReference>
<feature type="region of interest" description="Disordered" evidence="6">
    <location>
        <begin position="458"/>
        <end position="483"/>
    </location>
</feature>
<keyword evidence="2" id="KW-0597">Phosphoprotein</keyword>
<feature type="compositionally biased region" description="Basic and acidic residues" evidence="6">
    <location>
        <begin position="797"/>
        <end position="810"/>
    </location>
</feature>
<dbReference type="EMBL" id="JAUNZN010000086">
    <property type="protein sequence ID" value="KAK4805458.1"/>
    <property type="molecule type" value="Genomic_DNA"/>
</dbReference>
<feature type="region of interest" description="Disordered" evidence="6">
    <location>
        <begin position="1"/>
        <end position="164"/>
    </location>
</feature>
<feature type="compositionally biased region" description="Low complexity" evidence="6">
    <location>
        <begin position="86"/>
        <end position="103"/>
    </location>
</feature>
<evidence type="ECO:0000256" key="6">
    <source>
        <dbReference type="SAM" id="MobiDB-lite"/>
    </source>
</evidence>
<feature type="region of interest" description="Disordered" evidence="6">
    <location>
        <begin position="297"/>
        <end position="319"/>
    </location>
</feature>
<dbReference type="GO" id="GO:0005634">
    <property type="term" value="C:nucleus"/>
    <property type="evidence" value="ECO:0007669"/>
    <property type="project" value="UniProtKB-SubCell"/>
</dbReference>
<feature type="compositionally biased region" description="Pro residues" evidence="6">
    <location>
        <begin position="1316"/>
        <end position="1331"/>
    </location>
</feature>
<evidence type="ECO:0000256" key="5">
    <source>
        <dbReference type="ARBA" id="ARBA00023242"/>
    </source>
</evidence>
<feature type="region of interest" description="Disordered" evidence="6">
    <location>
        <begin position="229"/>
        <end position="253"/>
    </location>
</feature>
<feature type="region of interest" description="Disordered" evidence="6">
    <location>
        <begin position="1659"/>
        <end position="1694"/>
    </location>
</feature>
<keyword evidence="5" id="KW-0539">Nucleus</keyword>
<dbReference type="GO" id="GO:0006281">
    <property type="term" value="P:DNA repair"/>
    <property type="evidence" value="ECO:0007669"/>
    <property type="project" value="UniProtKB-KW"/>
</dbReference>
<sequence>MQRRRRRGLSTARGAGQGPEPGPPLASDSEDDELRWRRLGPLGVSPDAWVPQADPKSQHPPLPRSDPEEPDVCPDVRGPRKRRHTPAAGHHPAVAAPCPDPDVGGPKKRRFGPRPTPDPDVGKKTAIPSVQPQNRSLKPRKVADPDVKHLEGSHPALNVESDTDVKVPPETALFHSNCHRAALEVSSNPDVEKRGPNPDVGGAKNGCRVLVVDSDTDVEEVEVLPDVGRPKIRRTAPNMPRNPGVEMRTLNPDVGGPKNGCWALVDSDTDVEMENSNSAVEGPKNGHQMVMVDSDTDVEEDRAGPDVGSPQTHQTTQNVPKIQNLEMKSHNVDVEGSQKGHQMVMVDSDTDVEEDRAGPDVGSPQTHQTTQNVPENQNLEMKTHNVDVEGSQKGHQTLMVDSDTDVEEDRAGPDVGCPQTHQTTQNVPKIQNLEMKTHNVDVEGSQKGHQMLMVDSDTDVEEDRAGPDVGSPQTHQTTQNVPENQNLEMKTHNVDVEGSQKGHQMLMVDSDTDVEEDRAGPDVGCLQTHQTTQNVPENQNLEMKSHNVDVEGSQKGHQMLMVDSDTDVEEDRAGPDVGCPQTHQTTQNVPKTQNLEMKTHNVDVEGSQKGHQMLMVDSDTDVEEDRAVPDVGCLQTHQTTQNVPKTQNLEMKTQNVDVEGSQKGHQMLMVDSDTDVEEDRAGPDVGCPQTHQTTQNVPENQNLEMKTHNVDVEGSQKGHQMLMVDSDTDVEEDRAGPDVGCPQTHQMTQNVPENQNLEMKTHNVDVEGSQKGHQMVMVDSDTDVEEDTSNPDVGCPESHRTAPREPDVKTETTNGDVEGRQTLLVESDTDGEEETSNRDVGAPKTYRATQNVPRNPHVETEGPNPRAEGPQNEHWTLVVDSDTDVEENGVNPNVRCPKIHRITRKDPDVEMKNPDPDVEEPQNEHWNLEGDSDTDVEEDNLSQRVLCPKSHETPQNTQKDPTVVMETPSPDVRGLSRASNGDSDTDVEDLNALPNVGAPKTRGTTHEVMDTVAKMAAAPDVDPEGPTRTNDNPDVKVTFPKPDVGAPEAQGPVLNAENDRDVEDNGVIPDVGTVQGASGDPDVATPPPNPDVSSPASPGDGSDTDMEEVAPTPDVRSLPSRFRTRNRPHPDVGGLTTSGDIDAEETNPNRGESSPKRPSLSPKSHGDTGVEGVVPQRRDSAPNPDVKAPNPDVGAQRGKTSVRGKDPAVPPDVSAPESPRLAPNLGVAGDAGGGPGGDGGTASGGDVGAAVTESDSDGEWGGPGHLGPLPGRLGPFSRFFLPPPHPTEDPNLFLEPTQSFLPPVADSRWPGRLRVSPPPAPGHLGVPPPAPGHLSVPHPGHLGPQRSSPTGATRGWDPEEPTQLFFLPEEEEEEEEEQPPPEPPQHAWVPPTEPVTVTPAREGTETRAGAGGEEEEEEPPEVMGPQLRPRGGPGSTPPKGCPQHVPMVSPHPQVLFTGVVASPDMEVALKTLGGSMATSVFDCTHLVTDRVRRTVKFLCAVARGVPIVTPEWLHEVPWGCHHVCPPCPQSVRGGRVLVPGPFLVRDSQQERHFGFSLAQALRRARRHPLLQGYEVHVTPSVRPEPEHMRDIITCSGGTFLPTMPHTYGPRRLVISCQADSGCWAPALGARLPLASPELLLTGLLRQRLQLQPFLLPPPAPPRFPFAPPFPRDPPPKSFGTSRAPSRLSPPARFG</sequence>
<keyword evidence="3" id="KW-0227">DNA damage</keyword>
<feature type="compositionally biased region" description="Pro residues" evidence="6">
    <location>
        <begin position="1659"/>
        <end position="1676"/>
    </location>
</feature>
<feature type="compositionally biased region" description="Polar residues" evidence="6">
    <location>
        <begin position="363"/>
        <end position="376"/>
    </location>
</feature>
<dbReference type="SMART" id="SM00292">
    <property type="entry name" value="BRCT"/>
    <property type="match status" value="2"/>
</dbReference>
<dbReference type="InterPro" id="IPR036420">
    <property type="entry name" value="BRCT_dom_sf"/>
</dbReference>
<dbReference type="InterPro" id="IPR001357">
    <property type="entry name" value="BRCT_dom"/>
</dbReference>
<feature type="domain" description="BRCT" evidence="7">
    <location>
        <begin position="1451"/>
        <end position="1515"/>
    </location>
</feature>
<comment type="caution">
    <text evidence="8">The sequence shown here is derived from an EMBL/GenBank/DDBJ whole genome shotgun (WGS) entry which is preliminary data.</text>
</comment>
<dbReference type="PANTHER" id="PTHR23196">
    <property type="entry name" value="PAX TRANSCRIPTION ACTIVATION DOMAIN INTERACTING PROTEIN"/>
    <property type="match status" value="1"/>
</dbReference>
<gene>
    <name evidence="8" type="ORF">QYF61_000593</name>
</gene>
<feature type="region of interest" description="Disordered" evidence="6">
    <location>
        <begin position="350"/>
        <end position="376"/>
    </location>
</feature>
<feature type="compositionally biased region" description="Polar residues" evidence="6">
    <location>
        <begin position="309"/>
        <end position="319"/>
    </location>
</feature>
<dbReference type="SUPFAM" id="SSF52113">
    <property type="entry name" value="BRCT domain"/>
    <property type="match status" value="1"/>
</dbReference>
<evidence type="ECO:0000259" key="7">
    <source>
        <dbReference type="PROSITE" id="PS50172"/>
    </source>
</evidence>
<feature type="compositionally biased region" description="Basic and acidic residues" evidence="6">
    <location>
        <begin position="904"/>
        <end position="915"/>
    </location>
</feature>
<evidence type="ECO:0000313" key="9">
    <source>
        <dbReference type="Proteomes" id="UP001333110"/>
    </source>
</evidence>
<dbReference type="CDD" id="cd18441">
    <property type="entry name" value="BRCT_MDC1_rpt2"/>
    <property type="match status" value="1"/>
</dbReference>
<evidence type="ECO:0000256" key="1">
    <source>
        <dbReference type="ARBA" id="ARBA00004123"/>
    </source>
</evidence>
<evidence type="ECO:0000256" key="2">
    <source>
        <dbReference type="ARBA" id="ARBA00022553"/>
    </source>
</evidence>
<dbReference type="CDD" id="cd17744">
    <property type="entry name" value="BRCT_MDC1_rpt1"/>
    <property type="match status" value="1"/>
</dbReference>
<accession>A0AAN7RRF1</accession>
<feature type="compositionally biased region" description="Low complexity" evidence="6">
    <location>
        <begin position="1266"/>
        <end position="1275"/>
    </location>
</feature>
<dbReference type="Gene3D" id="3.40.50.10190">
    <property type="entry name" value="BRCT domain"/>
    <property type="match status" value="2"/>
</dbReference>
<proteinExistence type="predicted"/>
<dbReference type="Pfam" id="PF16589">
    <property type="entry name" value="BRCT_2"/>
    <property type="match status" value="1"/>
</dbReference>
<reference evidence="8 9" key="1">
    <citation type="journal article" date="2023" name="J. Hered.">
        <title>Chromosome-level genome of the wood stork (Mycteria americana) provides insight into avian chromosome evolution.</title>
        <authorList>
            <person name="Flamio R. Jr."/>
            <person name="Ramstad K.M."/>
        </authorList>
    </citation>
    <scope>NUCLEOTIDE SEQUENCE [LARGE SCALE GENOMIC DNA]</scope>
    <source>
        <strain evidence="8">JAX WOST 10</strain>
    </source>
</reference>
<feature type="region of interest" description="Disordered" evidence="6">
    <location>
        <begin position="781"/>
        <end position="1442"/>
    </location>
</feature>
<keyword evidence="9" id="KW-1185">Reference proteome</keyword>
<dbReference type="Pfam" id="PF16770">
    <property type="entry name" value="RTT107_BRCT_5"/>
    <property type="match status" value="1"/>
</dbReference>
<feature type="non-terminal residue" evidence="8">
    <location>
        <position position="1694"/>
    </location>
</feature>
<comment type="subcellular location">
    <subcellularLocation>
        <location evidence="1">Nucleus</location>
    </subcellularLocation>
</comment>
<keyword evidence="4" id="KW-0234">DNA repair</keyword>
<feature type="compositionally biased region" description="Basic and acidic residues" evidence="6">
    <location>
        <begin position="141"/>
        <end position="152"/>
    </location>
</feature>
<dbReference type="InterPro" id="IPR051579">
    <property type="entry name" value="DDR_Transcriptional_Reg"/>
</dbReference>
<feature type="region of interest" description="Disordered" evidence="6">
    <location>
        <begin position="184"/>
        <end position="206"/>
    </location>
</feature>
<name>A0AAN7RRF1_MYCAM</name>
<feature type="compositionally biased region" description="Polar residues" evidence="6">
    <location>
        <begin position="471"/>
        <end position="483"/>
    </location>
</feature>
<feature type="compositionally biased region" description="Gly residues" evidence="6">
    <location>
        <begin position="1229"/>
        <end position="1247"/>
    </location>
</feature>
<dbReference type="PROSITE" id="PS50172">
    <property type="entry name" value="BRCT"/>
    <property type="match status" value="1"/>
</dbReference>
<feature type="compositionally biased region" description="Acidic residues" evidence="6">
    <location>
        <begin position="1368"/>
        <end position="1379"/>
    </location>
</feature>
<dbReference type="Proteomes" id="UP001333110">
    <property type="component" value="Unassembled WGS sequence"/>
</dbReference>
<evidence type="ECO:0000256" key="3">
    <source>
        <dbReference type="ARBA" id="ARBA00022763"/>
    </source>
</evidence>
<protein>
    <recommendedName>
        <fullName evidence="7">BRCT domain-containing protein</fullName>
    </recommendedName>
</protein>
<evidence type="ECO:0000256" key="4">
    <source>
        <dbReference type="ARBA" id="ARBA00023204"/>
    </source>
</evidence>
<organism evidence="8 9">
    <name type="scientific">Mycteria americana</name>
    <name type="common">Wood stork</name>
    <dbReference type="NCBI Taxonomy" id="33587"/>
    <lineage>
        <taxon>Eukaryota</taxon>
        <taxon>Metazoa</taxon>
        <taxon>Chordata</taxon>
        <taxon>Craniata</taxon>
        <taxon>Vertebrata</taxon>
        <taxon>Euteleostomi</taxon>
        <taxon>Archelosauria</taxon>
        <taxon>Archosauria</taxon>
        <taxon>Dinosauria</taxon>
        <taxon>Saurischia</taxon>
        <taxon>Theropoda</taxon>
        <taxon>Coelurosauria</taxon>
        <taxon>Aves</taxon>
        <taxon>Neognathae</taxon>
        <taxon>Neoaves</taxon>
        <taxon>Aequornithes</taxon>
        <taxon>Ciconiiformes</taxon>
        <taxon>Ciconiidae</taxon>
        <taxon>Mycteria</taxon>
    </lineage>
</organism>